<reference evidence="9 10" key="1">
    <citation type="submission" date="2014-12" db="EMBL/GenBank/DDBJ databases">
        <title>Draft genome sequences of 29 type strains of Enterococci.</title>
        <authorList>
            <person name="Zhong Z."/>
            <person name="Sun Z."/>
            <person name="Liu W."/>
            <person name="Zhang W."/>
            <person name="Zhang H."/>
        </authorList>
    </citation>
    <scope>NUCLEOTIDE SEQUENCE [LARGE SCALE GENOMIC DNA]</scope>
    <source>
        <strain evidence="9 10">DSM 17122</strain>
    </source>
</reference>
<evidence type="ECO:0000259" key="8">
    <source>
        <dbReference type="Pfam" id="PF01757"/>
    </source>
</evidence>
<dbReference type="RefSeq" id="WP_071857034.1">
    <property type="nucleotide sequence ID" value="NZ_JBHSHK010000005.1"/>
</dbReference>
<dbReference type="STRING" id="249189.RV04_GL001002"/>
<comment type="caution">
    <text evidence="9">The sequence shown here is derived from an EMBL/GenBank/DDBJ whole genome shotgun (WGS) entry which is preliminary data.</text>
</comment>
<keyword evidence="5 7" id="KW-1133">Transmembrane helix</keyword>
<feature type="domain" description="Acyltransferase 3" evidence="8">
    <location>
        <begin position="50"/>
        <end position="348"/>
    </location>
</feature>
<feature type="transmembrane region" description="Helical" evidence="7">
    <location>
        <begin position="17"/>
        <end position="34"/>
    </location>
</feature>
<dbReference type="GO" id="GO:0016413">
    <property type="term" value="F:O-acetyltransferase activity"/>
    <property type="evidence" value="ECO:0007669"/>
    <property type="project" value="TreeGrafter"/>
</dbReference>
<dbReference type="EMBL" id="JXKQ01000002">
    <property type="protein sequence ID" value="OJG46574.1"/>
    <property type="molecule type" value="Genomic_DNA"/>
</dbReference>
<evidence type="ECO:0000256" key="6">
    <source>
        <dbReference type="ARBA" id="ARBA00023136"/>
    </source>
</evidence>
<dbReference type="GO" id="GO:0005886">
    <property type="term" value="C:plasma membrane"/>
    <property type="evidence" value="ECO:0007669"/>
    <property type="project" value="UniProtKB-SubCell"/>
</dbReference>
<sequence length="361" mass="41481">MFENKEIKINISDFQKVFAVTAVMLQTILSFALANTHNETTAACIGTLYVMVKYTALLFIFAIVYNMVKTSQHLSYFEFLKEKFFELVVPYVLWTSVYLWLFPAVQQGNPYTNTATFLLKYITGDGAPHLWYTVMMLQIQLLMPFFVWLGYKVFTNKKAVWPVLIIATAIYVAWYIFYDTQVFAGAHHESWYLLDRFVVSFMIYGIYGCAALNYHEAIYNILYKVRYALLPIGLVVALVSANHLLNFAGDLTFAHAPYLNTIQSLYSVIVIFGVFMFGSTMIKNNAPQLRAFKWLSTYAYRTYLANVFVFQVLLLCFKDLLLRLPTGIMIIVAYLATASCAFLLSYLLHVIWQAIKGTITK</sequence>
<keyword evidence="4 7" id="KW-0812">Transmembrane</keyword>
<organism evidence="9 10">
    <name type="scientific">Enterococcus hermanniensis</name>
    <dbReference type="NCBI Taxonomy" id="249189"/>
    <lineage>
        <taxon>Bacteria</taxon>
        <taxon>Bacillati</taxon>
        <taxon>Bacillota</taxon>
        <taxon>Bacilli</taxon>
        <taxon>Lactobacillales</taxon>
        <taxon>Enterococcaceae</taxon>
        <taxon>Enterococcus</taxon>
    </lineage>
</organism>
<dbReference type="AlphaFoldDB" id="A0A1L8TR88"/>
<feature type="transmembrane region" description="Helical" evidence="7">
    <location>
        <begin position="40"/>
        <end position="64"/>
    </location>
</feature>
<gene>
    <name evidence="9" type="ORF">RV04_GL001002</name>
</gene>
<keyword evidence="6 7" id="KW-0472">Membrane</keyword>
<evidence type="ECO:0000256" key="5">
    <source>
        <dbReference type="ARBA" id="ARBA00022989"/>
    </source>
</evidence>
<feature type="transmembrane region" description="Helical" evidence="7">
    <location>
        <begin position="197"/>
        <end position="215"/>
    </location>
</feature>
<dbReference type="Proteomes" id="UP000182077">
    <property type="component" value="Unassembled WGS sequence"/>
</dbReference>
<feature type="transmembrane region" description="Helical" evidence="7">
    <location>
        <begin position="265"/>
        <end position="282"/>
    </location>
</feature>
<feature type="transmembrane region" description="Helical" evidence="7">
    <location>
        <begin position="159"/>
        <end position="177"/>
    </location>
</feature>
<accession>A0A1L8TR88</accession>
<comment type="similarity">
    <text evidence="2">Belongs to the acyltransferase 3 family.</text>
</comment>
<feature type="transmembrane region" description="Helical" evidence="7">
    <location>
        <begin position="227"/>
        <end position="245"/>
    </location>
</feature>
<proteinExistence type="inferred from homology"/>
<evidence type="ECO:0000313" key="9">
    <source>
        <dbReference type="EMBL" id="OJG46574.1"/>
    </source>
</evidence>
<keyword evidence="3" id="KW-1003">Cell membrane</keyword>
<evidence type="ECO:0000256" key="2">
    <source>
        <dbReference type="ARBA" id="ARBA00007400"/>
    </source>
</evidence>
<dbReference type="PANTHER" id="PTHR40074:SF2">
    <property type="entry name" value="O-ACETYLTRANSFERASE WECH"/>
    <property type="match status" value="1"/>
</dbReference>
<protein>
    <recommendedName>
        <fullName evidence="8">Acyltransferase 3 domain-containing protein</fullName>
    </recommendedName>
</protein>
<dbReference type="InterPro" id="IPR002656">
    <property type="entry name" value="Acyl_transf_3_dom"/>
</dbReference>
<feature type="transmembrane region" description="Helical" evidence="7">
    <location>
        <begin position="328"/>
        <end position="352"/>
    </location>
</feature>
<dbReference type="Pfam" id="PF01757">
    <property type="entry name" value="Acyl_transf_3"/>
    <property type="match status" value="1"/>
</dbReference>
<evidence type="ECO:0000256" key="1">
    <source>
        <dbReference type="ARBA" id="ARBA00004651"/>
    </source>
</evidence>
<feature type="transmembrane region" description="Helical" evidence="7">
    <location>
        <begin position="84"/>
        <end position="102"/>
    </location>
</feature>
<feature type="transmembrane region" description="Helical" evidence="7">
    <location>
        <begin position="303"/>
        <end position="322"/>
    </location>
</feature>
<keyword evidence="10" id="KW-1185">Reference proteome</keyword>
<name>A0A1L8TR88_9ENTE</name>
<dbReference type="GO" id="GO:0009246">
    <property type="term" value="P:enterobacterial common antigen biosynthetic process"/>
    <property type="evidence" value="ECO:0007669"/>
    <property type="project" value="TreeGrafter"/>
</dbReference>
<feature type="transmembrane region" description="Helical" evidence="7">
    <location>
        <begin position="129"/>
        <end position="147"/>
    </location>
</feature>
<evidence type="ECO:0000256" key="4">
    <source>
        <dbReference type="ARBA" id="ARBA00022692"/>
    </source>
</evidence>
<dbReference type="PANTHER" id="PTHR40074">
    <property type="entry name" value="O-ACETYLTRANSFERASE WECH"/>
    <property type="match status" value="1"/>
</dbReference>
<dbReference type="OrthoDB" id="569695at2"/>
<evidence type="ECO:0000256" key="7">
    <source>
        <dbReference type="SAM" id="Phobius"/>
    </source>
</evidence>
<comment type="subcellular location">
    <subcellularLocation>
        <location evidence="1">Cell membrane</location>
        <topology evidence="1">Multi-pass membrane protein</topology>
    </subcellularLocation>
</comment>
<evidence type="ECO:0000256" key="3">
    <source>
        <dbReference type="ARBA" id="ARBA00022475"/>
    </source>
</evidence>
<evidence type="ECO:0000313" key="10">
    <source>
        <dbReference type="Proteomes" id="UP000182077"/>
    </source>
</evidence>